<accession>A0A1H2WCE3</accession>
<sequence>MSLQTKQIFVNIPVKNLEASMEFFQTIGFSFDQRFTDENAACMILGSGMYVMLLQEAFFQTFTNKDMVDTSREAESILAISADSKEEVNEIVQKALEAGGRPSNEPMDGGFMYGWSFQDIDGHLWEVMYMDENAV</sequence>
<dbReference type="InterPro" id="IPR029068">
    <property type="entry name" value="Glyas_Bleomycin-R_OHBP_Dase"/>
</dbReference>
<dbReference type="PANTHER" id="PTHR36503">
    <property type="entry name" value="BLR2520 PROTEIN"/>
    <property type="match status" value="1"/>
</dbReference>
<reference evidence="2 3" key="1">
    <citation type="submission" date="2016-10" db="EMBL/GenBank/DDBJ databases">
        <authorList>
            <person name="de Groot N.N."/>
        </authorList>
    </citation>
    <scope>NUCLEOTIDE SEQUENCE [LARGE SCALE GENOMIC DNA]</scope>
    <source>
        <strain evidence="2 3">DSM 23126</strain>
    </source>
</reference>
<dbReference type="EMBL" id="FNNC01000005">
    <property type="protein sequence ID" value="SDW78270.1"/>
    <property type="molecule type" value="Genomic_DNA"/>
</dbReference>
<evidence type="ECO:0000259" key="1">
    <source>
        <dbReference type="PROSITE" id="PS51819"/>
    </source>
</evidence>
<dbReference type="STRING" id="1122204.SAMN05421781_2365"/>
<evidence type="ECO:0000313" key="2">
    <source>
        <dbReference type="EMBL" id="SDW78270.1"/>
    </source>
</evidence>
<dbReference type="PROSITE" id="PS51819">
    <property type="entry name" value="VOC"/>
    <property type="match status" value="1"/>
</dbReference>
<dbReference type="Gene3D" id="3.10.180.10">
    <property type="entry name" value="2,3-Dihydroxybiphenyl 1,2-Dioxygenase, domain 1"/>
    <property type="match status" value="1"/>
</dbReference>
<dbReference type="RefSeq" id="WP_091615317.1">
    <property type="nucleotide sequence ID" value="NZ_FNNC01000005.1"/>
</dbReference>
<keyword evidence="3" id="KW-1185">Reference proteome</keyword>
<dbReference type="Proteomes" id="UP000199488">
    <property type="component" value="Unassembled WGS sequence"/>
</dbReference>
<dbReference type="AlphaFoldDB" id="A0A1H2WCE3"/>
<evidence type="ECO:0000313" key="3">
    <source>
        <dbReference type="Proteomes" id="UP000199488"/>
    </source>
</evidence>
<gene>
    <name evidence="2" type="ORF">SAMN05421781_2365</name>
</gene>
<dbReference type="InterPro" id="IPR004360">
    <property type="entry name" value="Glyas_Fos-R_dOase_dom"/>
</dbReference>
<dbReference type="SUPFAM" id="SSF54593">
    <property type="entry name" value="Glyoxalase/Bleomycin resistance protein/Dihydroxybiphenyl dioxygenase"/>
    <property type="match status" value="1"/>
</dbReference>
<protein>
    <recommendedName>
        <fullName evidence="1">VOC domain-containing protein</fullName>
    </recommendedName>
</protein>
<name>A0A1H2WCE3_9BACI</name>
<feature type="domain" description="VOC" evidence="1">
    <location>
        <begin position="6"/>
        <end position="130"/>
    </location>
</feature>
<dbReference type="Pfam" id="PF00903">
    <property type="entry name" value="Glyoxalase"/>
    <property type="match status" value="1"/>
</dbReference>
<proteinExistence type="predicted"/>
<dbReference type="OrthoDB" id="9798430at2"/>
<dbReference type="InterPro" id="IPR037523">
    <property type="entry name" value="VOC_core"/>
</dbReference>
<dbReference type="PANTHER" id="PTHR36503:SF2">
    <property type="entry name" value="BLR2408 PROTEIN"/>
    <property type="match status" value="1"/>
</dbReference>
<organism evidence="2 3">
    <name type="scientific">Marinococcus luteus</name>
    <dbReference type="NCBI Taxonomy" id="1122204"/>
    <lineage>
        <taxon>Bacteria</taxon>
        <taxon>Bacillati</taxon>
        <taxon>Bacillota</taxon>
        <taxon>Bacilli</taxon>
        <taxon>Bacillales</taxon>
        <taxon>Bacillaceae</taxon>
        <taxon>Marinococcus</taxon>
    </lineage>
</organism>